<protein>
    <submittedName>
        <fullName evidence="1">Uncharacterized protein</fullName>
    </submittedName>
</protein>
<dbReference type="EMBL" id="VLKI01000009">
    <property type="protein sequence ID" value="TWH85080.1"/>
    <property type="molecule type" value="Genomic_DNA"/>
</dbReference>
<organism evidence="1 2">
    <name type="scientific">Cytobacillus oceanisediminis</name>
    <dbReference type="NCBI Taxonomy" id="665099"/>
    <lineage>
        <taxon>Bacteria</taxon>
        <taxon>Bacillati</taxon>
        <taxon>Bacillota</taxon>
        <taxon>Bacilli</taxon>
        <taxon>Bacillales</taxon>
        <taxon>Bacillaceae</taxon>
        <taxon>Cytobacillus</taxon>
    </lineage>
</organism>
<dbReference type="Proteomes" id="UP000318667">
    <property type="component" value="Unassembled WGS sequence"/>
</dbReference>
<reference evidence="1 2" key="1">
    <citation type="journal article" date="2015" name="Stand. Genomic Sci.">
        <title>Genomic Encyclopedia of Bacterial and Archaeal Type Strains, Phase III: the genomes of soil and plant-associated and newly described type strains.</title>
        <authorList>
            <person name="Whitman W.B."/>
            <person name="Woyke T."/>
            <person name="Klenk H.P."/>
            <person name="Zhou Y."/>
            <person name="Lilburn T.G."/>
            <person name="Beck B.J."/>
            <person name="De Vos P."/>
            <person name="Vandamme P."/>
            <person name="Eisen J.A."/>
            <person name="Garrity G."/>
            <person name="Hugenholtz P."/>
            <person name="Kyrpides N.C."/>
        </authorList>
    </citation>
    <scope>NUCLEOTIDE SEQUENCE [LARGE SCALE GENOMIC DNA]</scope>
    <source>
        <strain evidence="1 2">CGMCC 1.10115</strain>
    </source>
</reference>
<evidence type="ECO:0000313" key="2">
    <source>
        <dbReference type="Proteomes" id="UP000318667"/>
    </source>
</evidence>
<accession>A0A562JPI4</accession>
<sequence>MQGFILIMKDQVLRKEAYLKKSENIKSRPIGPALLVNKKRVLRVTSVRASLIEPALFPSASV</sequence>
<gene>
    <name evidence="1" type="ORF">IQ19_03316</name>
</gene>
<comment type="caution">
    <text evidence="1">The sequence shown here is derived from an EMBL/GenBank/DDBJ whole genome shotgun (WGS) entry which is preliminary data.</text>
</comment>
<evidence type="ECO:0000313" key="1">
    <source>
        <dbReference type="EMBL" id="TWH85080.1"/>
    </source>
</evidence>
<keyword evidence="2" id="KW-1185">Reference proteome</keyword>
<proteinExistence type="predicted"/>
<dbReference type="AlphaFoldDB" id="A0A562JPI4"/>
<name>A0A562JPI4_9BACI</name>